<evidence type="ECO:0000313" key="2">
    <source>
        <dbReference type="Proteomes" id="UP000308600"/>
    </source>
</evidence>
<proteinExistence type="predicted"/>
<dbReference type="EMBL" id="ML208260">
    <property type="protein sequence ID" value="TFK76374.1"/>
    <property type="molecule type" value="Genomic_DNA"/>
</dbReference>
<sequence length="580" mass="64553">MSKSTYELEREANIARNKALLEQLDMKQALTDLSLPKSKVIEKPKPTAKPVQPAKKVKERVKEKIEPPRRQSTRLQKSVVDPNETPAKKRKREAELEEQRAKEAEERLVAEEQERHAKRPRHYDLELSLLVEDEDDLKTLPDLTGSLQQISITAQPKAVADTDAFVFSDHKKETAEVKELREKLQGLKVVSRAKVTQNRVYSAAYHPDKTKDLIFFGDKHGQLGIWDARAAPEEAADEDGDVAPTEDGEGGKYWRLQVHWPATSKSSISSIKFNPIDAHSVYTTSYDCTVRAFDFTSGVSREVYSTGEGILPSSMDLPPTGLEVWISDSLGGLTHLDIRESSSKARRYELSHTKVGCVSVNPTRTHYLVTSSNSRVLQIWDTRKLSNIPVNLLEITPATAPGAGTDVPGIPFEEASGASMAEFLETPDGKASVVAEWTHDKSVSSAYWDPRGRSVVSTSYDDSLRIWEFSTNRLDSNSTFPSSRPFSQIQHNCQTGKWLTILRAQWTPNADVYPHFTIGNMNHSVDIYSCKGDLITKLSDSTKITAVQAVTCSHPNIVERVATGNGSGRCVLWAPPEADQ</sequence>
<reference evidence="1 2" key="1">
    <citation type="journal article" date="2019" name="Nat. Ecol. Evol.">
        <title>Megaphylogeny resolves global patterns of mushroom evolution.</title>
        <authorList>
            <person name="Varga T."/>
            <person name="Krizsan K."/>
            <person name="Foldi C."/>
            <person name="Dima B."/>
            <person name="Sanchez-Garcia M."/>
            <person name="Sanchez-Ramirez S."/>
            <person name="Szollosi G.J."/>
            <person name="Szarkandi J.G."/>
            <person name="Papp V."/>
            <person name="Albert L."/>
            <person name="Andreopoulos W."/>
            <person name="Angelini C."/>
            <person name="Antonin V."/>
            <person name="Barry K.W."/>
            <person name="Bougher N.L."/>
            <person name="Buchanan P."/>
            <person name="Buyck B."/>
            <person name="Bense V."/>
            <person name="Catcheside P."/>
            <person name="Chovatia M."/>
            <person name="Cooper J."/>
            <person name="Damon W."/>
            <person name="Desjardin D."/>
            <person name="Finy P."/>
            <person name="Geml J."/>
            <person name="Haridas S."/>
            <person name="Hughes K."/>
            <person name="Justo A."/>
            <person name="Karasinski D."/>
            <person name="Kautmanova I."/>
            <person name="Kiss B."/>
            <person name="Kocsube S."/>
            <person name="Kotiranta H."/>
            <person name="LaButti K.M."/>
            <person name="Lechner B.E."/>
            <person name="Liimatainen K."/>
            <person name="Lipzen A."/>
            <person name="Lukacs Z."/>
            <person name="Mihaltcheva S."/>
            <person name="Morgado L.N."/>
            <person name="Niskanen T."/>
            <person name="Noordeloos M.E."/>
            <person name="Ohm R.A."/>
            <person name="Ortiz-Santana B."/>
            <person name="Ovrebo C."/>
            <person name="Racz N."/>
            <person name="Riley R."/>
            <person name="Savchenko A."/>
            <person name="Shiryaev A."/>
            <person name="Soop K."/>
            <person name="Spirin V."/>
            <person name="Szebenyi C."/>
            <person name="Tomsovsky M."/>
            <person name="Tulloss R.E."/>
            <person name="Uehling J."/>
            <person name="Grigoriev I.V."/>
            <person name="Vagvolgyi C."/>
            <person name="Papp T."/>
            <person name="Martin F.M."/>
            <person name="Miettinen O."/>
            <person name="Hibbett D.S."/>
            <person name="Nagy L.G."/>
        </authorList>
    </citation>
    <scope>NUCLEOTIDE SEQUENCE [LARGE SCALE GENOMIC DNA]</scope>
    <source>
        <strain evidence="1 2">NL-1719</strain>
    </source>
</reference>
<dbReference type="Proteomes" id="UP000308600">
    <property type="component" value="Unassembled WGS sequence"/>
</dbReference>
<accession>A0ACD3BEB2</accession>
<organism evidence="1 2">
    <name type="scientific">Pluteus cervinus</name>
    <dbReference type="NCBI Taxonomy" id="181527"/>
    <lineage>
        <taxon>Eukaryota</taxon>
        <taxon>Fungi</taxon>
        <taxon>Dikarya</taxon>
        <taxon>Basidiomycota</taxon>
        <taxon>Agaricomycotina</taxon>
        <taxon>Agaricomycetes</taxon>
        <taxon>Agaricomycetidae</taxon>
        <taxon>Agaricales</taxon>
        <taxon>Pluteineae</taxon>
        <taxon>Pluteaceae</taxon>
        <taxon>Pluteus</taxon>
    </lineage>
</organism>
<protein>
    <submittedName>
        <fullName evidence="1">WD40 repeat-like protein</fullName>
    </submittedName>
</protein>
<gene>
    <name evidence="1" type="ORF">BDN72DRAFT_830940</name>
</gene>
<keyword evidence="2" id="KW-1185">Reference proteome</keyword>
<evidence type="ECO:0000313" key="1">
    <source>
        <dbReference type="EMBL" id="TFK76374.1"/>
    </source>
</evidence>
<name>A0ACD3BEB2_9AGAR</name>